<dbReference type="AlphaFoldDB" id="A0AA41YU65"/>
<comment type="caution">
    <text evidence="2">The sequence shown here is derived from an EMBL/GenBank/DDBJ whole genome shotgun (WGS) entry which is preliminary data.</text>
</comment>
<feature type="signal peptide" evidence="1">
    <location>
        <begin position="1"/>
        <end position="28"/>
    </location>
</feature>
<organism evidence="2 3">
    <name type="scientific">Lichenifustis flavocetrariae</name>
    <dbReference type="NCBI Taxonomy" id="2949735"/>
    <lineage>
        <taxon>Bacteria</taxon>
        <taxon>Pseudomonadati</taxon>
        <taxon>Pseudomonadota</taxon>
        <taxon>Alphaproteobacteria</taxon>
        <taxon>Hyphomicrobiales</taxon>
        <taxon>Lichenihabitantaceae</taxon>
        <taxon>Lichenifustis</taxon>
    </lineage>
</organism>
<keyword evidence="3" id="KW-1185">Reference proteome</keyword>
<sequence>MKRILSNTRILAATTGLLASAAIMPAQASVVYQSTAYSGMDTGDYILSSNNFMGAAFQLTTATKITGIGAQFGANNGGAIFGTIVPLASLTAFPAGSSADLSSISLASTVFSVPSGTTALDFVTPLSVTLNAGSYGVIFGAGQFGSTASGFAGLGGYNTPTGTSPELFRSFFSTDWTRFDDNIRIVVEGNSISTVPLPAGLPLMAAGLGVLGLLGARHYRRGDATIG</sequence>
<dbReference type="EMBL" id="JAMOIM010000006">
    <property type="protein sequence ID" value="MCW6508639.1"/>
    <property type="molecule type" value="Genomic_DNA"/>
</dbReference>
<evidence type="ECO:0000313" key="3">
    <source>
        <dbReference type="Proteomes" id="UP001165667"/>
    </source>
</evidence>
<gene>
    <name evidence="2" type="ORF">M8523_11480</name>
</gene>
<dbReference type="RefSeq" id="WP_282585008.1">
    <property type="nucleotide sequence ID" value="NZ_JAMOIM010000006.1"/>
</dbReference>
<reference evidence="2" key="1">
    <citation type="submission" date="2022-05" db="EMBL/GenBank/DDBJ databases">
        <authorList>
            <person name="Pankratov T."/>
        </authorList>
    </citation>
    <scope>NUCLEOTIDE SEQUENCE</scope>
    <source>
        <strain evidence="2">BP6-180914</strain>
    </source>
</reference>
<name>A0AA41YU65_9HYPH</name>
<dbReference type="Proteomes" id="UP001165667">
    <property type="component" value="Unassembled WGS sequence"/>
</dbReference>
<accession>A0AA41YU65</accession>
<protein>
    <submittedName>
        <fullName evidence="2">VPLPA-CTERM sorting domain-containing protein</fullName>
    </submittedName>
</protein>
<feature type="chain" id="PRO_5041218755" evidence="1">
    <location>
        <begin position="29"/>
        <end position="227"/>
    </location>
</feature>
<dbReference type="NCBIfam" id="TIGR03370">
    <property type="entry name" value="VPLPA-CTERM"/>
    <property type="match status" value="1"/>
</dbReference>
<proteinExistence type="predicted"/>
<evidence type="ECO:0000256" key="1">
    <source>
        <dbReference type="SAM" id="SignalP"/>
    </source>
</evidence>
<dbReference type="InterPro" id="IPR022472">
    <property type="entry name" value="VPLPA-CTERM"/>
</dbReference>
<evidence type="ECO:0000313" key="2">
    <source>
        <dbReference type="EMBL" id="MCW6508639.1"/>
    </source>
</evidence>
<keyword evidence="1" id="KW-0732">Signal</keyword>